<sequence length="72" mass="7751">MHGAPPTCRHRFATGSQIAGADKPAAPLQNPPSIPSKKQAPFARFHHVYAPAACFPSDPVIGEPRLTGIRFY</sequence>
<reference evidence="2" key="1">
    <citation type="journal article" date="2021" name="bioRxiv">
        <title>Whole Genome Assembly and Annotation of Northern Wild Rice, Zizania palustris L., Supports a Whole Genome Duplication in the Zizania Genus.</title>
        <authorList>
            <person name="Haas M."/>
            <person name="Kono T."/>
            <person name="Macchietto M."/>
            <person name="Millas R."/>
            <person name="McGilp L."/>
            <person name="Shao M."/>
            <person name="Duquette J."/>
            <person name="Hirsch C.N."/>
            <person name="Kimball J."/>
        </authorList>
    </citation>
    <scope>NUCLEOTIDE SEQUENCE</scope>
    <source>
        <tissue evidence="2">Fresh leaf tissue</tissue>
    </source>
</reference>
<keyword evidence="3" id="KW-1185">Reference proteome</keyword>
<dbReference type="AlphaFoldDB" id="A0A8J5RQE2"/>
<organism evidence="2 3">
    <name type="scientific">Zizania palustris</name>
    <name type="common">Northern wild rice</name>
    <dbReference type="NCBI Taxonomy" id="103762"/>
    <lineage>
        <taxon>Eukaryota</taxon>
        <taxon>Viridiplantae</taxon>
        <taxon>Streptophyta</taxon>
        <taxon>Embryophyta</taxon>
        <taxon>Tracheophyta</taxon>
        <taxon>Spermatophyta</taxon>
        <taxon>Magnoliopsida</taxon>
        <taxon>Liliopsida</taxon>
        <taxon>Poales</taxon>
        <taxon>Poaceae</taxon>
        <taxon>BOP clade</taxon>
        <taxon>Oryzoideae</taxon>
        <taxon>Oryzeae</taxon>
        <taxon>Zizaniinae</taxon>
        <taxon>Zizania</taxon>
    </lineage>
</organism>
<evidence type="ECO:0000256" key="1">
    <source>
        <dbReference type="SAM" id="MobiDB-lite"/>
    </source>
</evidence>
<reference evidence="2" key="2">
    <citation type="submission" date="2021-02" db="EMBL/GenBank/DDBJ databases">
        <authorList>
            <person name="Kimball J.A."/>
            <person name="Haas M.W."/>
            <person name="Macchietto M."/>
            <person name="Kono T."/>
            <person name="Duquette J."/>
            <person name="Shao M."/>
        </authorList>
    </citation>
    <scope>NUCLEOTIDE SEQUENCE</scope>
    <source>
        <tissue evidence="2">Fresh leaf tissue</tissue>
    </source>
</reference>
<accession>A0A8J5RQE2</accession>
<evidence type="ECO:0000313" key="3">
    <source>
        <dbReference type="Proteomes" id="UP000729402"/>
    </source>
</evidence>
<gene>
    <name evidence="2" type="ORF">GUJ93_ZPchr0151g33460</name>
</gene>
<proteinExistence type="predicted"/>
<dbReference type="Proteomes" id="UP000729402">
    <property type="component" value="Unassembled WGS sequence"/>
</dbReference>
<evidence type="ECO:0000313" key="2">
    <source>
        <dbReference type="EMBL" id="KAG8044601.1"/>
    </source>
</evidence>
<name>A0A8J5RQE2_ZIZPA</name>
<protein>
    <submittedName>
        <fullName evidence="2">Uncharacterized protein</fullName>
    </submittedName>
</protein>
<dbReference type="EMBL" id="JAAALK010000511">
    <property type="protein sequence ID" value="KAG8044601.1"/>
    <property type="molecule type" value="Genomic_DNA"/>
</dbReference>
<comment type="caution">
    <text evidence="2">The sequence shown here is derived from an EMBL/GenBank/DDBJ whole genome shotgun (WGS) entry which is preliminary data.</text>
</comment>
<feature type="region of interest" description="Disordered" evidence="1">
    <location>
        <begin position="1"/>
        <end position="37"/>
    </location>
</feature>